<evidence type="ECO:0000259" key="2">
    <source>
        <dbReference type="Pfam" id="PF17930"/>
    </source>
</evidence>
<proteinExistence type="predicted"/>
<evidence type="ECO:0000313" key="4">
    <source>
        <dbReference type="Proteomes" id="UP000199236"/>
    </source>
</evidence>
<dbReference type="Gene3D" id="3.40.140.80">
    <property type="match status" value="1"/>
</dbReference>
<gene>
    <name evidence="3" type="ORF">SAMN04488056_10499</name>
</gene>
<accession>A0A1I5FMM3</accession>
<dbReference type="OrthoDB" id="9789836at2"/>
<organism evidence="3 4">
    <name type="scientific">Cohaesibacter marisflavi</name>
    <dbReference type="NCBI Taxonomy" id="655353"/>
    <lineage>
        <taxon>Bacteria</taxon>
        <taxon>Pseudomonadati</taxon>
        <taxon>Pseudomonadota</taxon>
        <taxon>Alphaproteobacteria</taxon>
        <taxon>Hyphomicrobiales</taxon>
        <taxon>Cohaesibacteraceae</taxon>
    </lineage>
</organism>
<dbReference type="Pfam" id="PF17930">
    <property type="entry name" value="LpxI_N"/>
    <property type="match status" value="1"/>
</dbReference>
<dbReference type="Pfam" id="PF06230">
    <property type="entry name" value="LpxI_C"/>
    <property type="match status" value="1"/>
</dbReference>
<reference evidence="3 4" key="1">
    <citation type="submission" date="2016-10" db="EMBL/GenBank/DDBJ databases">
        <authorList>
            <person name="de Groot N.N."/>
        </authorList>
    </citation>
    <scope>NUCLEOTIDE SEQUENCE [LARGE SCALE GENOMIC DNA]</scope>
    <source>
        <strain evidence="3 4">CGMCC 1.9157</strain>
    </source>
</reference>
<feature type="domain" description="LpxI C-terminal" evidence="1">
    <location>
        <begin position="149"/>
        <end position="280"/>
    </location>
</feature>
<evidence type="ECO:0000259" key="1">
    <source>
        <dbReference type="Pfam" id="PF06230"/>
    </source>
</evidence>
<dbReference type="STRING" id="655353.SAMN04488056_10499"/>
<keyword evidence="4" id="KW-1185">Reference proteome</keyword>
<dbReference type="Proteomes" id="UP000199236">
    <property type="component" value="Unassembled WGS sequence"/>
</dbReference>
<dbReference type="InterPro" id="IPR053174">
    <property type="entry name" value="LpxI"/>
</dbReference>
<dbReference type="PANTHER" id="PTHR39962">
    <property type="entry name" value="BLL4848 PROTEIN"/>
    <property type="match status" value="1"/>
</dbReference>
<feature type="domain" description="LpxI N-terminal" evidence="2">
    <location>
        <begin position="9"/>
        <end position="139"/>
    </location>
</feature>
<dbReference type="InterPro" id="IPR010415">
    <property type="entry name" value="LpxI_C"/>
</dbReference>
<protein>
    <recommendedName>
        <fullName evidence="5">Phosphatidate cytidylyltransferase</fullName>
    </recommendedName>
</protein>
<evidence type="ECO:0000313" key="3">
    <source>
        <dbReference type="EMBL" id="SFO24501.1"/>
    </source>
</evidence>
<dbReference type="Gene3D" id="3.40.50.20">
    <property type="match status" value="1"/>
</dbReference>
<dbReference type="AlphaFoldDB" id="A0A1I5FMM3"/>
<evidence type="ECO:0008006" key="5">
    <source>
        <dbReference type="Google" id="ProtNLM"/>
    </source>
</evidence>
<dbReference type="RefSeq" id="WP_090071545.1">
    <property type="nucleotide sequence ID" value="NZ_FOVR01000004.1"/>
</dbReference>
<dbReference type="EMBL" id="FOVR01000004">
    <property type="protein sequence ID" value="SFO24501.1"/>
    <property type="molecule type" value="Genomic_DNA"/>
</dbReference>
<dbReference type="InterPro" id="IPR043167">
    <property type="entry name" value="LpxI_C_sf"/>
</dbReference>
<name>A0A1I5FMM3_9HYPH</name>
<dbReference type="InterPro" id="IPR041255">
    <property type="entry name" value="LpxI_N"/>
</dbReference>
<dbReference type="PANTHER" id="PTHR39962:SF1">
    <property type="entry name" value="LPXI FAMILY PROTEIN"/>
    <property type="match status" value="1"/>
</dbReference>
<sequence length="289" mass="30580">MVSCGDGPVGIIAGGQDLPFEVINALHASGRPYFIFGIVGEADARIESHPHHWIKWGEIGLLFKLIEQNALSELLCIGSIRSRPDFSNIRLDLGAMKALPAILRIMAAGGDEGVLQGVAGFFEKRGVRLVSVPEVAPGLVVGPDLSVGNKAAEANESDIALAARAAGLIGALDAGQGVVVAAGRILAMEGPEGTDQMLARVLQIRQEKRARWNEGKQGVLLKRARPGQDLRFDMPTVGPRTIENAHKAGLAGIVCAEGEVLCANRAQSLEMARAAGLFLVSRKLEDFSL</sequence>